<keyword evidence="3" id="KW-1185">Reference proteome</keyword>
<dbReference type="Proteomes" id="UP000288490">
    <property type="component" value="Unassembled WGS sequence"/>
</dbReference>
<reference evidence="2 3" key="1">
    <citation type="submission" date="2017-05" db="EMBL/GenBank/DDBJ databases">
        <title>Vagococcus spp. assemblies.</title>
        <authorList>
            <person name="Gulvik C.A."/>
        </authorList>
    </citation>
    <scope>NUCLEOTIDE SEQUENCE [LARGE SCALE GENOMIC DNA]</scope>
    <source>
        <strain evidence="2 3">SS1994</strain>
    </source>
</reference>
<keyword evidence="2" id="KW-0808">Transferase</keyword>
<dbReference type="RefSeq" id="WP_125957697.1">
    <property type="nucleotide sequence ID" value="NZ_JAQEJV010000005.1"/>
</dbReference>
<dbReference type="Gene3D" id="3.40.630.30">
    <property type="match status" value="1"/>
</dbReference>
<dbReference type="GO" id="GO:0016747">
    <property type="term" value="F:acyltransferase activity, transferring groups other than amino-acyl groups"/>
    <property type="evidence" value="ECO:0007669"/>
    <property type="project" value="InterPro"/>
</dbReference>
<dbReference type="OrthoDB" id="9783470at2"/>
<dbReference type="InterPro" id="IPR016181">
    <property type="entry name" value="Acyl_CoA_acyltransferase"/>
</dbReference>
<dbReference type="PROSITE" id="PS51186">
    <property type="entry name" value="GNAT"/>
    <property type="match status" value="1"/>
</dbReference>
<proteinExistence type="predicted"/>
<evidence type="ECO:0000313" key="2">
    <source>
        <dbReference type="EMBL" id="RST94077.1"/>
    </source>
</evidence>
<dbReference type="AlphaFoldDB" id="A0A429ZK49"/>
<gene>
    <name evidence="2" type="ORF">CBF36_06770</name>
</gene>
<dbReference type="SUPFAM" id="SSF55729">
    <property type="entry name" value="Acyl-CoA N-acyltransferases (Nat)"/>
    <property type="match status" value="1"/>
</dbReference>
<feature type="domain" description="N-acetyltransferase" evidence="1">
    <location>
        <begin position="8"/>
        <end position="153"/>
    </location>
</feature>
<sequence>MIDIFEEINMREKAVIIKAVLNDLPEWFGMPEAIQEYINCGREYPLYVASVDGKAVGFISLKETSTKTVELYCMGVKKEYHHQGIGRLLVDKVKQIYTENYEYLQVKTVARGYYPQYDKTIQFYESVGFCELEIFSTLWDEWNPCLVMVQKLEK</sequence>
<comment type="caution">
    <text evidence="2">The sequence shown here is derived from an EMBL/GenBank/DDBJ whole genome shotgun (WGS) entry which is preliminary data.</text>
</comment>
<protein>
    <submittedName>
        <fullName evidence="2">GNAT family N-acetyltransferase</fullName>
    </submittedName>
</protein>
<dbReference type="EMBL" id="NGJT01000010">
    <property type="protein sequence ID" value="RST94077.1"/>
    <property type="molecule type" value="Genomic_DNA"/>
</dbReference>
<dbReference type="Pfam" id="PF13508">
    <property type="entry name" value="Acetyltransf_7"/>
    <property type="match status" value="1"/>
</dbReference>
<evidence type="ECO:0000259" key="1">
    <source>
        <dbReference type="PROSITE" id="PS51186"/>
    </source>
</evidence>
<evidence type="ECO:0000313" key="3">
    <source>
        <dbReference type="Proteomes" id="UP000288490"/>
    </source>
</evidence>
<accession>A0A429ZK49</accession>
<dbReference type="InterPro" id="IPR000182">
    <property type="entry name" value="GNAT_dom"/>
</dbReference>
<name>A0A429ZK49_9ENTE</name>
<organism evidence="2 3">
    <name type="scientific">Vagococcus bubulae</name>
    <dbReference type="NCBI Taxonomy" id="1977868"/>
    <lineage>
        <taxon>Bacteria</taxon>
        <taxon>Bacillati</taxon>
        <taxon>Bacillota</taxon>
        <taxon>Bacilli</taxon>
        <taxon>Lactobacillales</taxon>
        <taxon>Enterococcaceae</taxon>
        <taxon>Vagococcus</taxon>
    </lineage>
</organism>
<dbReference type="CDD" id="cd04301">
    <property type="entry name" value="NAT_SF"/>
    <property type="match status" value="1"/>
</dbReference>